<comment type="caution">
    <text evidence="1">The sequence shown here is derived from an EMBL/GenBank/DDBJ whole genome shotgun (WGS) entry which is preliminary data.</text>
</comment>
<evidence type="ECO:0000313" key="2">
    <source>
        <dbReference type="Proteomes" id="UP001221142"/>
    </source>
</evidence>
<dbReference type="AlphaFoldDB" id="A0AAD7FZK8"/>
<sequence length="353" mass="39816">MASDAFRRPHNSRVVITERLPTEVLAKIVEYAPSADKASLCRISKFFNELSLPILNRNVVLHMIRYKELKRFFRAIIAHPERANATRSLAFTNESSDLDFKSSFYDLLIESTSLMRKLEHFSVIDRSTAITRETSILTCLASLTFPRPREAPPKDCPEKYGEFDDPAHIGALLPNLQHYDGTVQFLPMLSSRCLAEARIPWILALEDIDSMLGTLKSLLDARLPNVVFLDFSYSFNSVAPRTLSVLPENIPHLSSLKICVRSMTALSQRNILNCFKECLPRFSSPKYIAFEYSDPTLSGDGDILTLQSWADICPTLKACSIGGKAWTKVDDGWEECSIEEFEIEAGFSVFESI</sequence>
<reference evidence="1" key="1">
    <citation type="submission" date="2023-03" db="EMBL/GenBank/DDBJ databases">
        <title>Massive genome expansion in bonnet fungi (Mycena s.s.) driven by repeated elements and novel gene families across ecological guilds.</title>
        <authorList>
            <consortium name="Lawrence Berkeley National Laboratory"/>
            <person name="Harder C.B."/>
            <person name="Miyauchi S."/>
            <person name="Viragh M."/>
            <person name="Kuo A."/>
            <person name="Thoen E."/>
            <person name="Andreopoulos B."/>
            <person name="Lu D."/>
            <person name="Skrede I."/>
            <person name="Drula E."/>
            <person name="Henrissat B."/>
            <person name="Morin E."/>
            <person name="Kohler A."/>
            <person name="Barry K."/>
            <person name="LaButti K."/>
            <person name="Morin E."/>
            <person name="Salamov A."/>
            <person name="Lipzen A."/>
            <person name="Mereny Z."/>
            <person name="Hegedus B."/>
            <person name="Baldrian P."/>
            <person name="Stursova M."/>
            <person name="Weitz H."/>
            <person name="Taylor A."/>
            <person name="Grigoriev I.V."/>
            <person name="Nagy L.G."/>
            <person name="Martin F."/>
            <person name="Kauserud H."/>
        </authorList>
    </citation>
    <scope>NUCLEOTIDE SEQUENCE</scope>
    <source>
        <strain evidence="1">9284</strain>
    </source>
</reference>
<dbReference type="InterPro" id="IPR036047">
    <property type="entry name" value="F-box-like_dom_sf"/>
</dbReference>
<dbReference type="Proteomes" id="UP001221142">
    <property type="component" value="Unassembled WGS sequence"/>
</dbReference>
<organism evidence="1 2">
    <name type="scientific">Roridomyces roridus</name>
    <dbReference type="NCBI Taxonomy" id="1738132"/>
    <lineage>
        <taxon>Eukaryota</taxon>
        <taxon>Fungi</taxon>
        <taxon>Dikarya</taxon>
        <taxon>Basidiomycota</taxon>
        <taxon>Agaricomycotina</taxon>
        <taxon>Agaricomycetes</taxon>
        <taxon>Agaricomycetidae</taxon>
        <taxon>Agaricales</taxon>
        <taxon>Marasmiineae</taxon>
        <taxon>Mycenaceae</taxon>
        <taxon>Roridomyces</taxon>
    </lineage>
</organism>
<keyword evidence="2" id="KW-1185">Reference proteome</keyword>
<proteinExistence type="predicted"/>
<evidence type="ECO:0008006" key="3">
    <source>
        <dbReference type="Google" id="ProtNLM"/>
    </source>
</evidence>
<gene>
    <name evidence="1" type="ORF">FB45DRAFT_1050978</name>
</gene>
<protein>
    <recommendedName>
        <fullName evidence="3">F-box domain-containing protein</fullName>
    </recommendedName>
</protein>
<dbReference type="EMBL" id="JARKIF010000001">
    <property type="protein sequence ID" value="KAJ7651193.1"/>
    <property type="molecule type" value="Genomic_DNA"/>
</dbReference>
<dbReference type="SUPFAM" id="SSF81383">
    <property type="entry name" value="F-box domain"/>
    <property type="match status" value="1"/>
</dbReference>
<evidence type="ECO:0000313" key="1">
    <source>
        <dbReference type="EMBL" id="KAJ7651193.1"/>
    </source>
</evidence>
<accession>A0AAD7FZK8</accession>
<name>A0AAD7FZK8_9AGAR</name>